<dbReference type="Proteomes" id="UP000018766">
    <property type="component" value="Unassembled WGS sequence"/>
</dbReference>
<proteinExistence type="predicted"/>
<dbReference type="Gene3D" id="1.25.40.10">
    <property type="entry name" value="Tetratricopeptide repeat domain"/>
    <property type="match status" value="1"/>
</dbReference>
<dbReference type="PANTHER" id="PTHR11102">
    <property type="entry name" value="SEL-1-LIKE PROTEIN"/>
    <property type="match status" value="1"/>
</dbReference>
<dbReference type="InterPro" id="IPR006597">
    <property type="entry name" value="Sel1-like"/>
</dbReference>
<organism evidence="1 2">
    <name type="scientific">Pelistega indica</name>
    <dbReference type="NCBI Taxonomy" id="1414851"/>
    <lineage>
        <taxon>Bacteria</taxon>
        <taxon>Pseudomonadati</taxon>
        <taxon>Pseudomonadota</taxon>
        <taxon>Betaproteobacteria</taxon>
        <taxon>Burkholderiales</taxon>
        <taxon>Alcaligenaceae</taxon>
        <taxon>Pelistega</taxon>
    </lineage>
</organism>
<evidence type="ECO:0000313" key="1">
    <source>
        <dbReference type="EMBL" id="ETD68244.1"/>
    </source>
</evidence>
<dbReference type="OrthoDB" id="8912283at2"/>
<dbReference type="AlphaFoldDB" id="V8FVE5"/>
<dbReference type="EMBL" id="AYSV01000108">
    <property type="protein sequence ID" value="ETD68244.1"/>
    <property type="molecule type" value="Genomic_DNA"/>
</dbReference>
<name>V8FVE5_9BURK</name>
<comment type="caution">
    <text evidence="1">The sequence shown here is derived from an EMBL/GenBank/DDBJ whole genome shotgun (WGS) entry which is preliminary data.</text>
</comment>
<dbReference type="InterPro" id="IPR011990">
    <property type="entry name" value="TPR-like_helical_dom_sf"/>
</dbReference>
<dbReference type="SUPFAM" id="SSF81901">
    <property type="entry name" value="HCP-like"/>
    <property type="match status" value="1"/>
</dbReference>
<dbReference type="PANTHER" id="PTHR11102:SF160">
    <property type="entry name" value="ERAD-ASSOCIATED E3 UBIQUITIN-PROTEIN LIGASE COMPONENT HRD3"/>
    <property type="match status" value="1"/>
</dbReference>
<gene>
    <name evidence="1" type="ORF">V757_10375</name>
</gene>
<evidence type="ECO:0000313" key="2">
    <source>
        <dbReference type="Proteomes" id="UP000018766"/>
    </source>
</evidence>
<dbReference type="Pfam" id="PF08238">
    <property type="entry name" value="Sel1"/>
    <property type="match status" value="3"/>
</dbReference>
<accession>V8FVE5</accession>
<keyword evidence="2" id="KW-1185">Reference proteome</keyword>
<sequence>MRSLRKDADAEALWGEILCSGFATSTPSREGISYLQKHAKQGHLRSQYILARQYLSGELINKDFSQAKYWVDLAAKSGYVPAQQLLGEMYQQGKGVAVNPTEARYWFEQAQKNNISS</sequence>
<reference evidence="1 2" key="1">
    <citation type="submission" date="2013-11" db="EMBL/GenBank/DDBJ databases">
        <title>Genomic analysis of Pelistega sp. HM-7.</title>
        <authorList>
            <person name="Kumbhare S.V."/>
            <person name="Shetty S.A."/>
            <person name="Sharma O."/>
            <person name="Dhotre D.P."/>
        </authorList>
    </citation>
    <scope>NUCLEOTIDE SEQUENCE [LARGE SCALE GENOMIC DNA]</scope>
    <source>
        <strain evidence="1 2">HM-7</strain>
    </source>
</reference>
<dbReference type="RefSeq" id="WP_023952400.1">
    <property type="nucleotide sequence ID" value="NZ_AYSV01000108.1"/>
</dbReference>
<protein>
    <recommendedName>
        <fullName evidence="3">Sel1 repeat family protein</fullName>
    </recommendedName>
</protein>
<dbReference type="InterPro" id="IPR050767">
    <property type="entry name" value="Sel1_AlgK"/>
</dbReference>
<evidence type="ECO:0008006" key="3">
    <source>
        <dbReference type="Google" id="ProtNLM"/>
    </source>
</evidence>
<dbReference type="SMART" id="SM00671">
    <property type="entry name" value="SEL1"/>
    <property type="match status" value="2"/>
</dbReference>